<dbReference type="SUPFAM" id="SSF51735">
    <property type="entry name" value="NAD(P)-binding Rossmann-fold domains"/>
    <property type="match status" value="1"/>
</dbReference>
<dbReference type="InterPro" id="IPR036291">
    <property type="entry name" value="NAD(P)-bd_dom_sf"/>
</dbReference>
<keyword evidence="3" id="KW-1185">Reference proteome</keyword>
<organism evidence="2 3">
    <name type="scientific">Streptomyces bauhiniae</name>
    <dbReference type="NCBI Taxonomy" id="2340725"/>
    <lineage>
        <taxon>Bacteria</taxon>
        <taxon>Bacillati</taxon>
        <taxon>Actinomycetota</taxon>
        <taxon>Actinomycetes</taxon>
        <taxon>Kitasatosporales</taxon>
        <taxon>Streptomycetaceae</taxon>
        <taxon>Streptomyces</taxon>
    </lineage>
</organism>
<dbReference type="GeneID" id="95449142"/>
<dbReference type="Gene3D" id="3.40.50.720">
    <property type="entry name" value="NAD(P)-binding Rossmann-like Domain"/>
    <property type="match status" value="1"/>
</dbReference>
<dbReference type="EMBL" id="SRRT01000004">
    <property type="protein sequence ID" value="TGN76717.1"/>
    <property type="molecule type" value="Genomic_DNA"/>
</dbReference>
<dbReference type="InterPro" id="IPR001509">
    <property type="entry name" value="Epimerase_deHydtase"/>
</dbReference>
<reference evidence="2 3" key="1">
    <citation type="submission" date="2019-04" db="EMBL/GenBank/DDBJ databases">
        <title>Streptomyces sp. nov. Bv016 isolated from bark of Buahinia variegata.</title>
        <authorList>
            <person name="Kanchanasin P."/>
            <person name="Tanasupawat S."/>
            <person name="Yuki M."/>
            <person name="Kudo T."/>
        </authorList>
    </citation>
    <scope>NUCLEOTIDE SEQUENCE [LARGE SCALE GENOMIC DNA]</scope>
    <source>
        <strain evidence="2 3">Bv016</strain>
    </source>
</reference>
<sequence length="340" mass="36394">MRILVIGGSVFLGQAFAQEAIGRGHTLTVFNRGKSGPDIQGAENLRGDRENSADLEVLAAAGPWDAVIDTSGFHPRTVGQSARALSGHAETYLFVSSFHAYSDWPGGPVSEDSARHACPPDAAVDEVPGNALKAGCERAVEKYFEGDVLILNPGLIVGPRETPGRLLWWLERMARGGEVLAPGAAGQKIQLIDARDIAAFALDLLEEGSAGHYLVTGPKDTTTLGELLELCARVTGAGAQPVWIDEEFLGEHEVGAWTELPFWATEQPAMAGAWAASPDRAVAAGLRCRPLSETVTDTWAWLRERGPSDTPYRQGDIPLGIDPEKERGVLRAWQAKAGTR</sequence>
<name>A0A4Z1D493_9ACTN</name>
<evidence type="ECO:0000313" key="3">
    <source>
        <dbReference type="Proteomes" id="UP000298159"/>
    </source>
</evidence>
<gene>
    <name evidence="2" type="ORF">E5083_16185</name>
</gene>
<dbReference type="AlphaFoldDB" id="A0A4Z1D493"/>
<proteinExistence type="predicted"/>
<protein>
    <submittedName>
        <fullName evidence="2">NAD-dependent epimerase/dehydratase family protein</fullName>
    </submittedName>
</protein>
<feature type="domain" description="NAD-dependent epimerase/dehydratase" evidence="1">
    <location>
        <begin position="3"/>
        <end position="210"/>
    </location>
</feature>
<dbReference type="RefSeq" id="WP_135786396.1">
    <property type="nucleotide sequence ID" value="NZ_SRRT01000004.1"/>
</dbReference>
<dbReference type="Proteomes" id="UP000298159">
    <property type="component" value="Unassembled WGS sequence"/>
</dbReference>
<comment type="caution">
    <text evidence="2">The sequence shown here is derived from an EMBL/GenBank/DDBJ whole genome shotgun (WGS) entry which is preliminary data.</text>
</comment>
<accession>A0A4Z1D493</accession>
<evidence type="ECO:0000259" key="1">
    <source>
        <dbReference type="Pfam" id="PF01370"/>
    </source>
</evidence>
<evidence type="ECO:0000313" key="2">
    <source>
        <dbReference type="EMBL" id="TGN76717.1"/>
    </source>
</evidence>
<dbReference type="Pfam" id="PF01370">
    <property type="entry name" value="Epimerase"/>
    <property type="match status" value="1"/>
</dbReference>